<protein>
    <submittedName>
        <fullName evidence="2">Uncharacterized protein</fullName>
    </submittedName>
</protein>
<proteinExistence type="predicted"/>
<dbReference type="EMBL" id="KQ989098">
    <property type="protein sequence ID" value="KZV54842.1"/>
    <property type="molecule type" value="Genomic_DNA"/>
</dbReference>
<organism evidence="2 3">
    <name type="scientific">Dorcoceras hygrometricum</name>
    <dbReference type="NCBI Taxonomy" id="472368"/>
    <lineage>
        <taxon>Eukaryota</taxon>
        <taxon>Viridiplantae</taxon>
        <taxon>Streptophyta</taxon>
        <taxon>Embryophyta</taxon>
        <taxon>Tracheophyta</taxon>
        <taxon>Spermatophyta</taxon>
        <taxon>Magnoliopsida</taxon>
        <taxon>eudicotyledons</taxon>
        <taxon>Gunneridae</taxon>
        <taxon>Pentapetalae</taxon>
        <taxon>asterids</taxon>
        <taxon>lamiids</taxon>
        <taxon>Lamiales</taxon>
        <taxon>Gesneriaceae</taxon>
        <taxon>Didymocarpoideae</taxon>
        <taxon>Trichosporeae</taxon>
        <taxon>Loxocarpinae</taxon>
        <taxon>Dorcoceras</taxon>
    </lineage>
</organism>
<sequence>MSQSETRNNWHGQRAAQRPTDRATGARLKRRPCSIGRATCVAIARWGAAMRGGEKGLISHVWFVEEVELRVTDAVDTLSGHDRLWITKLHQFSKGLFFRGGGDGYGG</sequence>
<feature type="region of interest" description="Disordered" evidence="1">
    <location>
        <begin position="1"/>
        <end position="30"/>
    </location>
</feature>
<accession>A0A2Z7D5E1</accession>
<evidence type="ECO:0000313" key="2">
    <source>
        <dbReference type="EMBL" id="KZV54842.1"/>
    </source>
</evidence>
<dbReference type="Proteomes" id="UP000250235">
    <property type="component" value="Unassembled WGS sequence"/>
</dbReference>
<feature type="compositionally biased region" description="Polar residues" evidence="1">
    <location>
        <begin position="1"/>
        <end position="11"/>
    </location>
</feature>
<dbReference type="AlphaFoldDB" id="A0A2Z7D5E1"/>
<gene>
    <name evidence="2" type="ORF">F511_37176</name>
</gene>
<name>A0A2Z7D5E1_9LAMI</name>
<keyword evidence="3" id="KW-1185">Reference proteome</keyword>
<evidence type="ECO:0000256" key="1">
    <source>
        <dbReference type="SAM" id="MobiDB-lite"/>
    </source>
</evidence>
<evidence type="ECO:0000313" key="3">
    <source>
        <dbReference type="Proteomes" id="UP000250235"/>
    </source>
</evidence>
<reference evidence="2 3" key="1">
    <citation type="journal article" date="2015" name="Proc. Natl. Acad. Sci. U.S.A.">
        <title>The resurrection genome of Boea hygrometrica: A blueprint for survival of dehydration.</title>
        <authorList>
            <person name="Xiao L."/>
            <person name="Yang G."/>
            <person name="Zhang L."/>
            <person name="Yang X."/>
            <person name="Zhao S."/>
            <person name="Ji Z."/>
            <person name="Zhou Q."/>
            <person name="Hu M."/>
            <person name="Wang Y."/>
            <person name="Chen M."/>
            <person name="Xu Y."/>
            <person name="Jin H."/>
            <person name="Xiao X."/>
            <person name="Hu G."/>
            <person name="Bao F."/>
            <person name="Hu Y."/>
            <person name="Wan P."/>
            <person name="Li L."/>
            <person name="Deng X."/>
            <person name="Kuang T."/>
            <person name="Xiang C."/>
            <person name="Zhu J.K."/>
            <person name="Oliver M.J."/>
            <person name="He Y."/>
        </authorList>
    </citation>
    <scope>NUCLEOTIDE SEQUENCE [LARGE SCALE GENOMIC DNA]</scope>
    <source>
        <strain evidence="3">cv. XS01</strain>
    </source>
</reference>